<dbReference type="Proteomes" id="UP000434276">
    <property type="component" value="Unassembled WGS sequence"/>
</dbReference>
<accession>A0A5S9U3B2</accession>
<protein>
    <recommendedName>
        <fullName evidence="1">Reverse transcriptase zinc-binding domain-containing protein</fullName>
    </recommendedName>
</protein>
<name>A0A5S9U3B2_ARATH</name>
<dbReference type="EMBL" id="CACSHJ010000087">
    <property type="protein sequence ID" value="CAA0197458.1"/>
    <property type="molecule type" value="Genomic_DNA"/>
</dbReference>
<dbReference type="ExpressionAtlas" id="A0A5S9U3B2">
    <property type="expression patterns" value="baseline and differential"/>
</dbReference>
<gene>
    <name evidence="2" type="ORF">C24_LOCUS1324</name>
</gene>
<proteinExistence type="predicted"/>
<organism evidence="2 3">
    <name type="scientific">Arabidopsis thaliana</name>
    <name type="common">Mouse-ear cress</name>
    <dbReference type="NCBI Taxonomy" id="3702"/>
    <lineage>
        <taxon>Eukaryota</taxon>
        <taxon>Viridiplantae</taxon>
        <taxon>Streptophyta</taxon>
        <taxon>Embryophyta</taxon>
        <taxon>Tracheophyta</taxon>
        <taxon>Spermatophyta</taxon>
        <taxon>Magnoliopsida</taxon>
        <taxon>eudicotyledons</taxon>
        <taxon>Gunneridae</taxon>
        <taxon>Pentapetalae</taxon>
        <taxon>rosids</taxon>
        <taxon>malvids</taxon>
        <taxon>Brassicales</taxon>
        <taxon>Brassicaceae</taxon>
        <taxon>Camelineae</taxon>
        <taxon>Arabidopsis</taxon>
    </lineage>
</organism>
<dbReference type="Pfam" id="PF13966">
    <property type="entry name" value="zf-RVT"/>
    <property type="match status" value="1"/>
</dbReference>
<sequence length="211" mass="24909">MIYLTSIDLPTLSGELDVYDWVVEDKLCNGFSSAKTWAALRPRSDVVSWAKTVWFKGATPKHAFHMWVTNLDRLPTKTRLASWGMQLQTTCGLCSLDIEDRDHLFLTCEFVCFLWHTVSVRLELPAFSFVVWNDLMDWTLQRNRRSPPTLRKLIVQSVLYAIWKQRNNFLHNHETILPSVVFKTIDREIKNSITARRLNKRFRRLMTLWLH</sequence>
<dbReference type="AlphaFoldDB" id="A0A5S9U3B2"/>
<dbReference type="InterPro" id="IPR026960">
    <property type="entry name" value="RVT-Znf"/>
</dbReference>
<evidence type="ECO:0000313" key="2">
    <source>
        <dbReference type="EMBL" id="CAA0197458.1"/>
    </source>
</evidence>
<feature type="domain" description="Reverse transcriptase zinc-binding" evidence="1">
    <location>
        <begin position="31"/>
        <end position="115"/>
    </location>
</feature>
<reference evidence="2 3" key="1">
    <citation type="submission" date="2019-12" db="EMBL/GenBank/DDBJ databases">
        <authorList>
            <person name="Jiao W.-B."/>
            <person name="Schneeberger K."/>
        </authorList>
    </citation>
    <scope>NUCLEOTIDE SEQUENCE [LARGE SCALE GENOMIC DNA]</scope>
    <source>
        <strain evidence="3">cv. C24</strain>
    </source>
</reference>
<evidence type="ECO:0000313" key="3">
    <source>
        <dbReference type="Proteomes" id="UP000434276"/>
    </source>
</evidence>
<dbReference type="OrthoDB" id="1088926at2759"/>
<evidence type="ECO:0000259" key="1">
    <source>
        <dbReference type="Pfam" id="PF13966"/>
    </source>
</evidence>